<dbReference type="Gene3D" id="3.40.630.30">
    <property type="match status" value="1"/>
</dbReference>
<evidence type="ECO:0000313" key="2">
    <source>
        <dbReference type="EMBL" id="MPM39350.1"/>
    </source>
</evidence>
<comment type="caution">
    <text evidence="2">The sequence shown here is derived from an EMBL/GenBank/DDBJ whole genome shotgun (WGS) entry which is preliminary data.</text>
</comment>
<evidence type="ECO:0000259" key="1">
    <source>
        <dbReference type="PROSITE" id="PS51186"/>
    </source>
</evidence>
<dbReference type="CDD" id="cd04301">
    <property type="entry name" value="NAT_SF"/>
    <property type="match status" value="1"/>
</dbReference>
<accession>A0A644ZEP7</accession>
<name>A0A644ZEP7_9ZZZZ</name>
<dbReference type="Pfam" id="PF13673">
    <property type="entry name" value="Acetyltransf_10"/>
    <property type="match status" value="1"/>
</dbReference>
<protein>
    <recommendedName>
        <fullName evidence="1">N-acetyltransferase domain-containing protein</fullName>
    </recommendedName>
</protein>
<sequence>MDAITKDEIVKSIAPVNGKYFRIDNPDDYAQKIITLGKALTIRDSDRNLVSYILYYDNMPDIFISMVWTREDSRGRGYARSLIKKLITNTSRDITLEVSTDNPAKNLYTEFKFKTEGENKGKLLMRYSRRIAIMQPYIFPYVGYFNLIEASDQFIFYDDTNYINKGWINRNRILMNNSDLLFTIPLDKASQNRLINDIKPIIESGYTKKFFSRIEHSYKKAPYYSDVLEVLNSVFNSQCDSISDLAINSVVSVFSYLEKDIRYARSSSLSPPTIGMEKSDRLIQITKNLNYSKYINSIGGQDLYDKVYFNGQNIQLNFIRPELIEYKQYSDIFVPWLSVIDILMFNDKQSVKEMFNSYSII</sequence>
<dbReference type="PROSITE" id="PS51186">
    <property type="entry name" value="GNAT"/>
    <property type="match status" value="1"/>
</dbReference>
<feature type="domain" description="N-acetyltransferase" evidence="1">
    <location>
        <begin position="1"/>
        <end position="130"/>
    </location>
</feature>
<dbReference type="SUPFAM" id="SSF55729">
    <property type="entry name" value="Acyl-CoA N-acyltransferases (Nat)"/>
    <property type="match status" value="1"/>
</dbReference>
<dbReference type="GO" id="GO:0016747">
    <property type="term" value="F:acyltransferase activity, transferring groups other than amino-acyl groups"/>
    <property type="evidence" value="ECO:0007669"/>
    <property type="project" value="InterPro"/>
</dbReference>
<proteinExistence type="predicted"/>
<dbReference type="Pfam" id="PF08889">
    <property type="entry name" value="WbqC"/>
    <property type="match status" value="1"/>
</dbReference>
<reference evidence="2" key="1">
    <citation type="submission" date="2019-08" db="EMBL/GenBank/DDBJ databases">
        <authorList>
            <person name="Kucharzyk K."/>
            <person name="Murdoch R.W."/>
            <person name="Higgins S."/>
            <person name="Loffler F."/>
        </authorList>
    </citation>
    <scope>NUCLEOTIDE SEQUENCE</scope>
</reference>
<dbReference type="InterPro" id="IPR016181">
    <property type="entry name" value="Acyl_CoA_acyltransferase"/>
</dbReference>
<dbReference type="AlphaFoldDB" id="A0A644ZEP7"/>
<gene>
    <name evidence="2" type="ORF">SDC9_85983</name>
</gene>
<dbReference type="InterPro" id="IPR014985">
    <property type="entry name" value="WbqC"/>
</dbReference>
<dbReference type="InterPro" id="IPR000182">
    <property type="entry name" value="GNAT_dom"/>
</dbReference>
<dbReference type="EMBL" id="VSSQ01008609">
    <property type="protein sequence ID" value="MPM39350.1"/>
    <property type="molecule type" value="Genomic_DNA"/>
</dbReference>
<organism evidence="2">
    <name type="scientific">bioreactor metagenome</name>
    <dbReference type="NCBI Taxonomy" id="1076179"/>
    <lineage>
        <taxon>unclassified sequences</taxon>
        <taxon>metagenomes</taxon>
        <taxon>ecological metagenomes</taxon>
    </lineage>
</organism>